<gene>
    <name evidence="2" type="ORF">PECAL_3P15350</name>
</gene>
<evidence type="ECO:0000313" key="3">
    <source>
        <dbReference type="Proteomes" id="UP000789595"/>
    </source>
</evidence>
<accession>A0A8J2SIP0</accession>
<reference evidence="2" key="1">
    <citation type="submission" date="2021-11" db="EMBL/GenBank/DDBJ databases">
        <authorList>
            <consortium name="Genoscope - CEA"/>
            <person name="William W."/>
        </authorList>
    </citation>
    <scope>NUCLEOTIDE SEQUENCE</scope>
</reference>
<keyword evidence="3" id="KW-1185">Reference proteome</keyword>
<protein>
    <submittedName>
        <fullName evidence="2">Uncharacterized protein</fullName>
    </submittedName>
</protein>
<sequence>MRRGPAWAPINAPEDAVSRAREEKQIRTFFRRVKKVGPVTDTSAPRGYGLPHFQQNTKAIEDKLKWQNKISHENQILMKSIVHIMENGTPLSQKPDMARVRLRRNMAYNKAITDKIKKDELRKHNRYFAGRLRKTQATPSTSHASHAKFYEDQAYYRRNMGRAVRMKPLGKRGSTGTVVTGESSVQDQEYAELRKIADSVDLTRETLKTPGLKLLTAKQIRDDTAKAHGYELLPEHSRMFLPIAMASALKAPKGDYGDRLRE</sequence>
<dbReference type="EMBL" id="CAKKNE010000003">
    <property type="protein sequence ID" value="CAH0371586.1"/>
    <property type="molecule type" value="Genomic_DNA"/>
</dbReference>
<dbReference type="InterPro" id="IPR029488">
    <property type="entry name" value="Hmw/CFAP97"/>
</dbReference>
<organism evidence="2 3">
    <name type="scientific">Pelagomonas calceolata</name>
    <dbReference type="NCBI Taxonomy" id="35677"/>
    <lineage>
        <taxon>Eukaryota</taxon>
        <taxon>Sar</taxon>
        <taxon>Stramenopiles</taxon>
        <taxon>Ochrophyta</taxon>
        <taxon>Pelagophyceae</taxon>
        <taxon>Pelagomonadales</taxon>
        <taxon>Pelagomonadaceae</taxon>
        <taxon>Pelagomonas</taxon>
    </lineage>
</organism>
<proteinExistence type="inferred from homology"/>
<dbReference type="AlphaFoldDB" id="A0A8J2SIP0"/>
<evidence type="ECO:0000313" key="2">
    <source>
        <dbReference type="EMBL" id="CAH0371586.1"/>
    </source>
</evidence>
<dbReference type="Proteomes" id="UP000789595">
    <property type="component" value="Unassembled WGS sequence"/>
</dbReference>
<name>A0A8J2SIP0_9STRA</name>
<evidence type="ECO:0000256" key="1">
    <source>
        <dbReference type="ARBA" id="ARBA00008315"/>
    </source>
</evidence>
<comment type="caution">
    <text evidence="2">The sequence shown here is derived from an EMBL/GenBank/DDBJ whole genome shotgun (WGS) entry which is preliminary data.</text>
</comment>
<dbReference type="Pfam" id="PF13879">
    <property type="entry name" value="Hmw_CFAP97"/>
    <property type="match status" value="1"/>
</dbReference>
<comment type="similarity">
    <text evidence="1">Belongs to the CFAP97 family.</text>
</comment>